<feature type="coiled-coil region" evidence="2">
    <location>
        <begin position="179"/>
        <end position="234"/>
    </location>
</feature>
<name>A0A2G9UIF6_TELCI</name>
<protein>
    <submittedName>
        <fullName evidence="5">Viral A-type inclusion protein repeat-containing domain protein</fullName>
    </submittedName>
</protein>
<evidence type="ECO:0000256" key="1">
    <source>
        <dbReference type="ARBA" id="ARBA00023054"/>
    </source>
</evidence>
<dbReference type="PANTHER" id="PTHR23159">
    <property type="entry name" value="CENTROSOMAL PROTEIN 2"/>
    <property type="match status" value="1"/>
</dbReference>
<dbReference type="OrthoDB" id="5835755at2759"/>
<keyword evidence="6" id="KW-1185">Reference proteome</keyword>
<feature type="coiled-coil region" evidence="2">
    <location>
        <begin position="377"/>
        <end position="404"/>
    </location>
</feature>
<feature type="coiled-coil region" evidence="2">
    <location>
        <begin position="900"/>
        <end position="1051"/>
    </location>
</feature>
<feature type="coiled-coil region" evidence="2">
    <location>
        <begin position="287"/>
        <end position="338"/>
    </location>
</feature>
<dbReference type="Pfam" id="PF24423">
    <property type="entry name" value="OVT1"/>
    <property type="match status" value="1"/>
</dbReference>
<accession>A0A2G9UIF6</accession>
<feature type="compositionally biased region" description="Basic residues" evidence="3">
    <location>
        <begin position="92"/>
        <end position="103"/>
    </location>
</feature>
<dbReference type="Proteomes" id="UP000230423">
    <property type="component" value="Unassembled WGS sequence"/>
</dbReference>
<feature type="compositionally biased region" description="Basic and acidic residues" evidence="3">
    <location>
        <begin position="104"/>
        <end position="114"/>
    </location>
</feature>
<sequence>MIFSCGISGSSPGRKLIVSDNLPSEDFANRSLSSATYRSSSAASTSSPSPSRSDSPAVRVEDITTGKWTRISSRVSVRPLTPSEAESVFERQRRRKRESRKGRSRMEDHDETRSSIDGGGTINIPTSDSAKELIPESPGSRSNYGEFYWDTSGENNYHNTSSFEDDLLDFERGAAVTRLDRTQDDLNKFRQRIDNNVEQQKEYSEMMAALQNKVHEYRKHIAELEGKMVSARRRQADDGGFTILDSNVFQDTSNSFRDIEMWSPARTRGAATNIVVAGDPNANYEMIARLDEERRRADEYRMQWENERTAKERLEDENERLRREFDRYDREYRDKERTFVNRERVGFYEIFLRNLAQYLSDEQKKMMDMWTELQRVRKQFAELKDQTERDLDTQRNEFNRVLRNVSNITRTISVGGGTGGVDQAGGVSGPSLANLLTDLLSTRDTHHATTYDTTIIEAVKRYRDRAAAGDGGGDRALLEELKAIRGTGGSEGDAELQKELMLNSYQKSTTDDVRKIRDELDEQNISIVEDHKNRINELNRRIENLLRENNKLKTEMAPLKDKFRDMETEYNNTLRRLDEKDSQIKYIEEIRRNIQRDLDDQRNRNDLLATDHDKLTNDLENALKTAHLAEQQLKELKGQRDDYQKQKDELSRQLFDIRHKFETERKTTQDLTRNEGRFNDEIEKLKQTIDDYERQVMLLRRHNDEFDTTIKNLQGKITQLENEVRSRTSEVEKLNDLNQKLQKEKQEIMNQKNKADTDIQTLKETIRKLEQELEKLRNENKALEVKEERARDAHNQQLNRANLLAKELEDSKHEIHELNDKIKRLEDEIRDLRDRIKGVKDTTKPRGQYKPTRAGDSVEGDEITIPGGTDTDRTTTIDRTTIIDRYHDDLLSDLRIKEINDKWKMQLEKLENEKDDLERRIRELEDELAQIGRGNERQENDVSELKRKHAVEIDKLRSEISSLHDKHLSDLDDEKEQYAKAVENLKVVEEDLRDKVRNLEKQLADALNRENDLERELRDSETKISTLVTQNQKMRDDMEDLRNEMDKASNTIELLTS</sequence>
<dbReference type="SUPFAM" id="SSF57997">
    <property type="entry name" value="Tropomyosin"/>
    <property type="match status" value="1"/>
</dbReference>
<feature type="region of interest" description="Disordered" evidence="3">
    <location>
        <begin position="841"/>
        <end position="872"/>
    </location>
</feature>
<feature type="compositionally biased region" description="Low complexity" evidence="3">
    <location>
        <begin position="32"/>
        <end position="56"/>
    </location>
</feature>
<dbReference type="AlphaFoldDB" id="A0A2G9UIF6"/>
<evidence type="ECO:0000259" key="4">
    <source>
        <dbReference type="Pfam" id="PF15035"/>
    </source>
</evidence>
<dbReference type="InterPro" id="IPR055167">
    <property type="entry name" value="Rootletin-like_CC"/>
</dbReference>
<dbReference type="Pfam" id="PF15035">
    <property type="entry name" value="Rootletin"/>
    <property type="match status" value="1"/>
</dbReference>
<feature type="domain" description="Rootletin-like coiled-coil" evidence="4">
    <location>
        <begin position="190"/>
        <end position="401"/>
    </location>
</feature>
<evidence type="ECO:0000313" key="6">
    <source>
        <dbReference type="Proteomes" id="UP000230423"/>
    </source>
</evidence>
<reference evidence="5 6" key="1">
    <citation type="submission" date="2015-09" db="EMBL/GenBank/DDBJ databases">
        <title>Draft genome of the parasitic nematode Teladorsagia circumcincta isolate WARC Sus (inbred).</title>
        <authorList>
            <person name="Mitreva M."/>
        </authorList>
    </citation>
    <scope>NUCLEOTIDE SEQUENCE [LARGE SCALE GENOMIC DNA]</scope>
    <source>
        <strain evidence="5 6">S</strain>
    </source>
</reference>
<feature type="compositionally biased region" description="Polar residues" evidence="3">
    <location>
        <begin position="66"/>
        <end position="75"/>
    </location>
</feature>
<evidence type="ECO:0000256" key="2">
    <source>
        <dbReference type="SAM" id="Coils"/>
    </source>
</evidence>
<keyword evidence="1 2" id="KW-0175">Coiled coil</keyword>
<dbReference type="Gene3D" id="1.20.5.340">
    <property type="match status" value="1"/>
</dbReference>
<feature type="region of interest" description="Disordered" evidence="3">
    <location>
        <begin position="32"/>
        <end position="140"/>
    </location>
</feature>
<evidence type="ECO:0000256" key="3">
    <source>
        <dbReference type="SAM" id="MobiDB-lite"/>
    </source>
</evidence>
<proteinExistence type="predicted"/>
<dbReference type="PANTHER" id="PTHR23159:SF61">
    <property type="entry name" value="LIN-5 (FIVE) INTERACTING PROTEIN"/>
    <property type="match status" value="1"/>
</dbReference>
<dbReference type="EMBL" id="KZ346427">
    <property type="protein sequence ID" value="PIO70024.1"/>
    <property type="molecule type" value="Genomic_DNA"/>
</dbReference>
<dbReference type="Gene3D" id="1.10.287.1490">
    <property type="match status" value="1"/>
</dbReference>
<organism evidence="5 6">
    <name type="scientific">Teladorsagia circumcincta</name>
    <name type="common">Brown stomach worm</name>
    <name type="synonym">Ostertagia circumcincta</name>
    <dbReference type="NCBI Taxonomy" id="45464"/>
    <lineage>
        <taxon>Eukaryota</taxon>
        <taxon>Metazoa</taxon>
        <taxon>Ecdysozoa</taxon>
        <taxon>Nematoda</taxon>
        <taxon>Chromadorea</taxon>
        <taxon>Rhabditida</taxon>
        <taxon>Rhabditina</taxon>
        <taxon>Rhabditomorpha</taxon>
        <taxon>Strongyloidea</taxon>
        <taxon>Trichostrongylidae</taxon>
        <taxon>Teladorsagia</taxon>
    </lineage>
</organism>
<gene>
    <name evidence="5" type="ORF">TELCIR_08133</name>
</gene>
<evidence type="ECO:0000313" key="5">
    <source>
        <dbReference type="EMBL" id="PIO70024.1"/>
    </source>
</evidence>
<feature type="coiled-coil region" evidence="2">
    <location>
        <begin position="528"/>
        <end position="562"/>
    </location>
</feature>